<feature type="domain" description="SGNH hydrolase-type esterase" evidence="5">
    <location>
        <begin position="50"/>
        <end position="316"/>
    </location>
</feature>
<evidence type="ECO:0000313" key="6">
    <source>
        <dbReference type="EMBL" id="SFQ71367.1"/>
    </source>
</evidence>
<keyword evidence="4" id="KW-0812">Transmembrane</keyword>
<evidence type="ECO:0000256" key="3">
    <source>
        <dbReference type="SAM" id="MobiDB-lite"/>
    </source>
</evidence>
<sequence length="356" mass="38063">MRGRYRLWLVGGVVMVVAAVVAVVVLVNVGPGARVPRSGPPGGGPPTVVAMGDSIMAGEGAGDYTVETNGHHDDWCHRSPHAAVHRVRLPGVTASVNLACSGAPSAHVALGDTTQWTEPSQARQLARLTGTHRISTVLVTVGANDDPRFSRLMSDCLGAWLRDQPPCGHAIRKDWRQRLAAMVPKVAAALRDVRTVLRDAGYERADYDLVLLSYPSPLSPAIPEHLRSLDGCPFHREDLRWIHGPAVESLSASLREAANRVDARFVDLSAAGRGHEACTGGDEWFTRLTVDWDAFEHVQRADHATQDSFHPNAAGHGQLARCLTEFLPTGRPAGACAPAPDGALRSGAPHSSAHPR</sequence>
<proteinExistence type="predicted"/>
<gene>
    <name evidence="6" type="ORF">SAMN05421810_11443</name>
</gene>
<evidence type="ECO:0000256" key="2">
    <source>
        <dbReference type="PIRSR" id="PIRSR637460-2"/>
    </source>
</evidence>
<dbReference type="InterPro" id="IPR013830">
    <property type="entry name" value="SGNH_hydro"/>
</dbReference>
<keyword evidence="6" id="KW-0378">Hydrolase</keyword>
<evidence type="ECO:0000313" key="7">
    <source>
        <dbReference type="Proteomes" id="UP000198727"/>
    </source>
</evidence>
<feature type="transmembrane region" description="Helical" evidence="4">
    <location>
        <begin position="7"/>
        <end position="27"/>
    </location>
</feature>
<dbReference type="PANTHER" id="PTHR37981">
    <property type="entry name" value="LIPASE 2"/>
    <property type="match status" value="1"/>
</dbReference>
<dbReference type="Proteomes" id="UP000198727">
    <property type="component" value="Unassembled WGS sequence"/>
</dbReference>
<reference evidence="7" key="1">
    <citation type="submission" date="2016-10" db="EMBL/GenBank/DDBJ databases">
        <authorList>
            <person name="Varghese N."/>
            <person name="Submissions S."/>
        </authorList>
    </citation>
    <scope>NUCLEOTIDE SEQUENCE [LARGE SCALE GENOMIC DNA]</scope>
    <source>
        <strain evidence="7">CGMCC 4.5579</strain>
    </source>
</reference>
<dbReference type="GO" id="GO:0006629">
    <property type="term" value="P:lipid metabolic process"/>
    <property type="evidence" value="ECO:0007669"/>
    <property type="project" value="TreeGrafter"/>
</dbReference>
<keyword evidence="4" id="KW-1133">Transmembrane helix</keyword>
<dbReference type="AlphaFoldDB" id="A0A1I6AS28"/>
<feature type="region of interest" description="Disordered" evidence="3">
    <location>
        <begin position="337"/>
        <end position="356"/>
    </location>
</feature>
<keyword evidence="7" id="KW-1185">Reference proteome</keyword>
<keyword evidence="2" id="KW-1015">Disulfide bond</keyword>
<organism evidence="6 7">
    <name type="scientific">Amycolatopsis arida</name>
    <dbReference type="NCBI Taxonomy" id="587909"/>
    <lineage>
        <taxon>Bacteria</taxon>
        <taxon>Bacillati</taxon>
        <taxon>Actinomycetota</taxon>
        <taxon>Actinomycetes</taxon>
        <taxon>Pseudonocardiales</taxon>
        <taxon>Pseudonocardiaceae</taxon>
        <taxon>Amycolatopsis</taxon>
    </lineage>
</organism>
<evidence type="ECO:0000259" key="5">
    <source>
        <dbReference type="Pfam" id="PF13472"/>
    </source>
</evidence>
<feature type="active site" evidence="1">
    <location>
        <position position="310"/>
    </location>
</feature>
<dbReference type="EMBL" id="FOWW01000014">
    <property type="protein sequence ID" value="SFQ71367.1"/>
    <property type="molecule type" value="Genomic_DNA"/>
</dbReference>
<name>A0A1I6AS28_9PSEU</name>
<dbReference type="PANTHER" id="PTHR37981:SF1">
    <property type="entry name" value="SGNH HYDROLASE-TYPE ESTERASE DOMAIN-CONTAINING PROTEIN"/>
    <property type="match status" value="1"/>
</dbReference>
<feature type="active site" description="Nucleophile" evidence="1">
    <location>
        <position position="54"/>
    </location>
</feature>
<dbReference type="Pfam" id="PF13472">
    <property type="entry name" value="Lipase_GDSL_2"/>
    <property type="match status" value="1"/>
</dbReference>
<dbReference type="Gene3D" id="3.40.50.1110">
    <property type="entry name" value="SGNH hydrolase"/>
    <property type="match status" value="1"/>
</dbReference>
<dbReference type="STRING" id="587909.SAMN05421810_11443"/>
<dbReference type="InterPro" id="IPR036514">
    <property type="entry name" value="SGNH_hydro_sf"/>
</dbReference>
<dbReference type="SUPFAM" id="SSF52266">
    <property type="entry name" value="SGNH hydrolase"/>
    <property type="match status" value="1"/>
</dbReference>
<dbReference type="InterPro" id="IPR037460">
    <property type="entry name" value="SEST-like"/>
</dbReference>
<accession>A0A1I6AS28</accession>
<feature type="disulfide bond" evidence="2">
    <location>
        <begin position="76"/>
        <end position="100"/>
    </location>
</feature>
<evidence type="ECO:0000256" key="1">
    <source>
        <dbReference type="PIRSR" id="PIRSR637460-1"/>
    </source>
</evidence>
<keyword evidence="4" id="KW-0472">Membrane</keyword>
<protein>
    <submittedName>
        <fullName evidence="6">GDSL-like Lipase/Acylhydrolase family protein</fullName>
    </submittedName>
</protein>
<feature type="disulfide bond" evidence="2">
    <location>
        <begin position="156"/>
        <end position="167"/>
    </location>
</feature>
<dbReference type="GO" id="GO:0016788">
    <property type="term" value="F:hydrolase activity, acting on ester bonds"/>
    <property type="evidence" value="ECO:0007669"/>
    <property type="project" value="InterPro"/>
</dbReference>
<evidence type="ECO:0000256" key="4">
    <source>
        <dbReference type="SAM" id="Phobius"/>
    </source>
</evidence>